<evidence type="ECO:0000313" key="2">
    <source>
        <dbReference type="EMBL" id="KAK8023966.1"/>
    </source>
</evidence>
<keyword evidence="3" id="KW-1185">Reference proteome</keyword>
<reference evidence="2 3" key="1">
    <citation type="submission" date="2023-01" db="EMBL/GenBank/DDBJ databases">
        <title>Analysis of 21 Apiospora genomes using comparative genomics revels a genus with tremendous synthesis potential of carbohydrate active enzymes and secondary metabolites.</title>
        <authorList>
            <person name="Sorensen T."/>
        </authorList>
    </citation>
    <scope>NUCLEOTIDE SEQUENCE [LARGE SCALE GENOMIC DNA]</scope>
    <source>
        <strain evidence="2 3">CBS 33761</strain>
    </source>
</reference>
<comment type="caution">
    <text evidence="2">The sequence shown here is derived from an EMBL/GenBank/DDBJ whole genome shotgun (WGS) entry which is preliminary data.</text>
</comment>
<proteinExistence type="predicted"/>
<sequence>MTTDTRLRDELILAGAERGAHSVYPFLSSQQPKDLPEPSHFGRRYWVPANPGSHNVDIDPEVRRTGAGAKRHGLDGPTSPPTLEIRLSLDQATLLPFATASSDGQRAQAETYGRQSRDPILLNGHDYRTHGKWEEHSG</sequence>
<evidence type="ECO:0000313" key="3">
    <source>
        <dbReference type="Proteomes" id="UP001444661"/>
    </source>
</evidence>
<dbReference type="Proteomes" id="UP001444661">
    <property type="component" value="Unassembled WGS sequence"/>
</dbReference>
<evidence type="ECO:0000256" key="1">
    <source>
        <dbReference type="SAM" id="MobiDB-lite"/>
    </source>
</evidence>
<feature type="compositionally biased region" description="Basic and acidic residues" evidence="1">
    <location>
        <begin position="125"/>
        <end position="138"/>
    </location>
</feature>
<dbReference type="EMBL" id="JAQQWK010000011">
    <property type="protein sequence ID" value="KAK8023966.1"/>
    <property type="molecule type" value="Genomic_DNA"/>
</dbReference>
<protein>
    <submittedName>
        <fullName evidence="2">Uncharacterized protein</fullName>
    </submittedName>
</protein>
<gene>
    <name evidence="2" type="ORF">PG993_012032</name>
</gene>
<accession>A0ABR1S194</accession>
<name>A0ABR1S194_9PEZI</name>
<organism evidence="2 3">
    <name type="scientific">Apiospora rasikravindrae</name>
    <dbReference type="NCBI Taxonomy" id="990691"/>
    <lineage>
        <taxon>Eukaryota</taxon>
        <taxon>Fungi</taxon>
        <taxon>Dikarya</taxon>
        <taxon>Ascomycota</taxon>
        <taxon>Pezizomycotina</taxon>
        <taxon>Sordariomycetes</taxon>
        <taxon>Xylariomycetidae</taxon>
        <taxon>Amphisphaeriales</taxon>
        <taxon>Apiosporaceae</taxon>
        <taxon>Apiospora</taxon>
    </lineage>
</organism>
<feature type="region of interest" description="Disordered" evidence="1">
    <location>
        <begin position="98"/>
        <end position="138"/>
    </location>
</feature>